<sequence>MQIVRETQIPARSEKVVVAQLQENVYMANGLDILVDPMNVFANDEGLAIARTVSMVRESCRAVQVINVTDVELTIEAMVPLGIGYPVKSDASTECAAVFMYELQHLVSHDIVGEVGVDCEPSLPSHVAGESSPDIDLSKADFTAEQTGQLQELLT</sequence>
<dbReference type="Proteomes" id="UP001163046">
    <property type="component" value="Unassembled WGS sequence"/>
</dbReference>
<protein>
    <submittedName>
        <fullName evidence="1">Uncharacterized protein</fullName>
    </submittedName>
</protein>
<accession>A0A9W9Z6K2</accession>
<organism evidence="1 2">
    <name type="scientific">Desmophyllum pertusum</name>
    <dbReference type="NCBI Taxonomy" id="174260"/>
    <lineage>
        <taxon>Eukaryota</taxon>
        <taxon>Metazoa</taxon>
        <taxon>Cnidaria</taxon>
        <taxon>Anthozoa</taxon>
        <taxon>Hexacorallia</taxon>
        <taxon>Scleractinia</taxon>
        <taxon>Caryophylliina</taxon>
        <taxon>Caryophylliidae</taxon>
        <taxon>Desmophyllum</taxon>
    </lineage>
</organism>
<evidence type="ECO:0000313" key="1">
    <source>
        <dbReference type="EMBL" id="KAJ7376203.1"/>
    </source>
</evidence>
<gene>
    <name evidence="1" type="ORF">OS493_036184</name>
</gene>
<comment type="caution">
    <text evidence="1">The sequence shown here is derived from an EMBL/GenBank/DDBJ whole genome shotgun (WGS) entry which is preliminary data.</text>
</comment>
<proteinExistence type="predicted"/>
<dbReference type="EMBL" id="MU826408">
    <property type="protein sequence ID" value="KAJ7376203.1"/>
    <property type="molecule type" value="Genomic_DNA"/>
</dbReference>
<reference evidence="1" key="1">
    <citation type="submission" date="2023-01" db="EMBL/GenBank/DDBJ databases">
        <title>Genome assembly of the deep-sea coral Lophelia pertusa.</title>
        <authorList>
            <person name="Herrera S."/>
            <person name="Cordes E."/>
        </authorList>
    </citation>
    <scope>NUCLEOTIDE SEQUENCE</scope>
    <source>
        <strain evidence="1">USNM1676648</strain>
        <tissue evidence="1">Polyp</tissue>
    </source>
</reference>
<evidence type="ECO:0000313" key="2">
    <source>
        <dbReference type="Proteomes" id="UP001163046"/>
    </source>
</evidence>
<keyword evidence="2" id="KW-1185">Reference proteome</keyword>
<dbReference type="AlphaFoldDB" id="A0A9W9Z6K2"/>
<name>A0A9W9Z6K2_9CNID</name>